<accession>A0ABX1RI48</accession>
<keyword evidence="8" id="KW-1185">Reference proteome</keyword>
<evidence type="ECO:0000259" key="6">
    <source>
        <dbReference type="Pfam" id="PF01494"/>
    </source>
</evidence>
<dbReference type="PRINTS" id="PR00420">
    <property type="entry name" value="RNGMNOXGNASE"/>
</dbReference>
<sequence length="405" mass="44494">MTRTERSEFLVIGGGIGGLATALALAREGRRVRVLEREPQFGEIGAGLQLAPNSSRVLDRLGVLSDVTRDAFFPRRLVLRDAMTNDPITAMETAEPFLERFGYRYFVTHRADLHRAIQVACEDSGLVELLASKHVLRVEPRPGGALVACADGSAYETEALIAADGLHSRTRTMLIEDGEPEDSGYVAYRGTVPIEALGEHGGLREPDGMVIWVGPGLHLVQYPVRRGELVNQVATFDTRRCPAGTDDIGRQLDRVFERTCPEVAHGVALMDHTRRWPLLDRAPMRGWSRGNITLAGDAAHPMLQYLAQGAGQAIEDSVALADSVTAHPGDIEAAFAAYESHRYPRTARVQTTAHTWGEILHIDGVGAVMRNALLSQRADDDFEIVDWLYGYDPTGCSHRDRELAR</sequence>
<organism evidence="7 8">
    <name type="scientific">Pseudonocardia xinjiangensis</name>
    <dbReference type="NCBI Taxonomy" id="75289"/>
    <lineage>
        <taxon>Bacteria</taxon>
        <taxon>Bacillati</taxon>
        <taxon>Actinomycetota</taxon>
        <taxon>Actinomycetes</taxon>
        <taxon>Pseudonocardiales</taxon>
        <taxon>Pseudonocardiaceae</taxon>
        <taxon>Pseudonocardia</taxon>
    </lineage>
</organism>
<dbReference type="Proteomes" id="UP001296706">
    <property type="component" value="Unassembled WGS sequence"/>
</dbReference>
<feature type="domain" description="FAD-binding" evidence="6">
    <location>
        <begin position="8"/>
        <end position="349"/>
    </location>
</feature>
<keyword evidence="2" id="KW-0285">Flavoprotein</keyword>
<comment type="caution">
    <text evidence="7">The sequence shown here is derived from an EMBL/GenBank/DDBJ whole genome shotgun (WGS) entry which is preliminary data.</text>
</comment>
<gene>
    <name evidence="7" type="ORF">HF577_17460</name>
</gene>
<keyword evidence="4" id="KW-0560">Oxidoreductase</keyword>
<name>A0ABX1RI48_9PSEU</name>
<evidence type="ECO:0000256" key="3">
    <source>
        <dbReference type="ARBA" id="ARBA00022827"/>
    </source>
</evidence>
<evidence type="ECO:0000313" key="7">
    <source>
        <dbReference type="EMBL" id="NMH78866.1"/>
    </source>
</evidence>
<reference evidence="7 8" key="1">
    <citation type="submission" date="2020-04" db="EMBL/GenBank/DDBJ databases">
        <authorList>
            <person name="Klaysubun C."/>
            <person name="Duangmal K."/>
            <person name="Lipun K."/>
        </authorList>
    </citation>
    <scope>NUCLEOTIDE SEQUENCE [LARGE SCALE GENOMIC DNA]</scope>
    <source>
        <strain evidence="7 8">JCM 11839</strain>
    </source>
</reference>
<dbReference type="SUPFAM" id="SSF51905">
    <property type="entry name" value="FAD/NAD(P)-binding domain"/>
    <property type="match status" value="1"/>
</dbReference>
<protein>
    <submittedName>
        <fullName evidence="7">FAD-dependent oxidoreductase</fullName>
    </submittedName>
</protein>
<evidence type="ECO:0000256" key="2">
    <source>
        <dbReference type="ARBA" id="ARBA00022630"/>
    </source>
</evidence>
<dbReference type="PANTHER" id="PTHR13789:SF318">
    <property type="entry name" value="GERANYLGERANYL DIPHOSPHATE REDUCTASE"/>
    <property type="match status" value="1"/>
</dbReference>
<evidence type="ECO:0000256" key="4">
    <source>
        <dbReference type="ARBA" id="ARBA00023002"/>
    </source>
</evidence>
<dbReference type="SUPFAM" id="SSF54373">
    <property type="entry name" value="FAD-linked reductases, C-terminal domain"/>
    <property type="match status" value="1"/>
</dbReference>
<dbReference type="InterPro" id="IPR002938">
    <property type="entry name" value="FAD-bd"/>
</dbReference>
<dbReference type="Gene3D" id="3.50.50.60">
    <property type="entry name" value="FAD/NAD(P)-binding domain"/>
    <property type="match status" value="1"/>
</dbReference>
<dbReference type="InterPro" id="IPR036188">
    <property type="entry name" value="FAD/NAD-bd_sf"/>
</dbReference>
<evidence type="ECO:0000313" key="8">
    <source>
        <dbReference type="Proteomes" id="UP001296706"/>
    </source>
</evidence>
<proteinExistence type="predicted"/>
<dbReference type="InterPro" id="IPR050493">
    <property type="entry name" value="FAD-dep_Monooxygenase_BioMet"/>
</dbReference>
<evidence type="ECO:0000256" key="5">
    <source>
        <dbReference type="ARBA" id="ARBA00023033"/>
    </source>
</evidence>
<comment type="cofactor">
    <cofactor evidence="1">
        <name>FAD</name>
        <dbReference type="ChEBI" id="CHEBI:57692"/>
    </cofactor>
</comment>
<evidence type="ECO:0000256" key="1">
    <source>
        <dbReference type="ARBA" id="ARBA00001974"/>
    </source>
</evidence>
<dbReference type="PANTHER" id="PTHR13789">
    <property type="entry name" value="MONOOXYGENASE"/>
    <property type="match status" value="1"/>
</dbReference>
<keyword evidence="5" id="KW-0503">Monooxygenase</keyword>
<dbReference type="EMBL" id="JAAXKY010000053">
    <property type="protein sequence ID" value="NMH78866.1"/>
    <property type="molecule type" value="Genomic_DNA"/>
</dbReference>
<keyword evidence="3" id="KW-0274">FAD</keyword>
<dbReference type="Pfam" id="PF01494">
    <property type="entry name" value="FAD_binding_3"/>
    <property type="match status" value="1"/>
</dbReference>
<dbReference type="RefSeq" id="WP_169396934.1">
    <property type="nucleotide sequence ID" value="NZ_BAAAJH010000021.1"/>
</dbReference>